<accession>A0A4Q2DQU3</accession>
<keyword evidence="3" id="KW-1185">Reference proteome</keyword>
<dbReference type="PANTHER" id="PTHR24096:SF422">
    <property type="entry name" value="BCDNA.GH02901"/>
    <property type="match status" value="1"/>
</dbReference>
<dbReference type="Proteomes" id="UP000290288">
    <property type="component" value="Unassembled WGS sequence"/>
</dbReference>
<proteinExistence type="predicted"/>
<dbReference type="STRING" id="2316362.A0A4Q2DQU3"/>
<dbReference type="Pfam" id="PF00501">
    <property type="entry name" value="AMP-binding"/>
    <property type="match status" value="1"/>
</dbReference>
<dbReference type="InterPro" id="IPR000873">
    <property type="entry name" value="AMP-dep_synth/lig_dom"/>
</dbReference>
<dbReference type="OrthoDB" id="6509636at2759"/>
<evidence type="ECO:0000259" key="1">
    <source>
        <dbReference type="Pfam" id="PF00501"/>
    </source>
</evidence>
<dbReference type="GO" id="GO:0016405">
    <property type="term" value="F:CoA-ligase activity"/>
    <property type="evidence" value="ECO:0007669"/>
    <property type="project" value="TreeGrafter"/>
</dbReference>
<dbReference type="EMBL" id="SDEE01000067">
    <property type="protein sequence ID" value="RXW22567.1"/>
    <property type="molecule type" value="Genomic_DNA"/>
</dbReference>
<sequence>MTLFQVDTPLPHIPDNLTIPQFMLREIHGRPVRPRDSPFFIEDATGRGITYEEVHHRTYSLANALSLRWNVGLNDVVCILSPNHVDYMPAVWAAQILGAIITQVYSRSSAG</sequence>
<protein>
    <recommendedName>
        <fullName evidence="1">AMP-dependent synthetase/ligase domain-containing protein</fullName>
    </recommendedName>
</protein>
<dbReference type="PANTHER" id="PTHR24096">
    <property type="entry name" value="LONG-CHAIN-FATTY-ACID--COA LIGASE"/>
    <property type="match status" value="1"/>
</dbReference>
<name>A0A4Q2DQU3_9AGAR</name>
<reference evidence="2 3" key="1">
    <citation type="submission" date="2019-01" db="EMBL/GenBank/DDBJ databases">
        <title>Draft genome sequence of Psathyrella aberdarensis IHI B618.</title>
        <authorList>
            <person name="Buettner E."/>
            <person name="Kellner H."/>
        </authorList>
    </citation>
    <scope>NUCLEOTIDE SEQUENCE [LARGE SCALE GENOMIC DNA]</scope>
    <source>
        <strain evidence="2 3">IHI B618</strain>
    </source>
</reference>
<comment type="caution">
    <text evidence="2">The sequence shown here is derived from an EMBL/GenBank/DDBJ whole genome shotgun (WGS) entry which is preliminary data.</text>
</comment>
<dbReference type="Gene3D" id="3.40.50.12780">
    <property type="entry name" value="N-terminal domain of ligase-like"/>
    <property type="match status" value="1"/>
</dbReference>
<dbReference type="SUPFAM" id="SSF56801">
    <property type="entry name" value="Acetyl-CoA synthetase-like"/>
    <property type="match status" value="1"/>
</dbReference>
<evidence type="ECO:0000313" key="2">
    <source>
        <dbReference type="EMBL" id="RXW22567.1"/>
    </source>
</evidence>
<dbReference type="AlphaFoldDB" id="A0A4Q2DQU3"/>
<organism evidence="2 3">
    <name type="scientific">Candolleomyces aberdarensis</name>
    <dbReference type="NCBI Taxonomy" id="2316362"/>
    <lineage>
        <taxon>Eukaryota</taxon>
        <taxon>Fungi</taxon>
        <taxon>Dikarya</taxon>
        <taxon>Basidiomycota</taxon>
        <taxon>Agaricomycotina</taxon>
        <taxon>Agaricomycetes</taxon>
        <taxon>Agaricomycetidae</taxon>
        <taxon>Agaricales</taxon>
        <taxon>Agaricineae</taxon>
        <taxon>Psathyrellaceae</taxon>
        <taxon>Candolleomyces</taxon>
    </lineage>
</organism>
<feature type="domain" description="AMP-dependent synthetase/ligase" evidence="1">
    <location>
        <begin position="34"/>
        <end position="110"/>
    </location>
</feature>
<dbReference type="InterPro" id="IPR042099">
    <property type="entry name" value="ANL_N_sf"/>
</dbReference>
<gene>
    <name evidence="2" type="ORF">EST38_g3276</name>
</gene>
<evidence type="ECO:0000313" key="3">
    <source>
        <dbReference type="Proteomes" id="UP000290288"/>
    </source>
</evidence>